<evidence type="ECO:0000256" key="2">
    <source>
        <dbReference type="ARBA" id="ARBA00022692"/>
    </source>
</evidence>
<feature type="transmembrane region" description="Helical" evidence="5">
    <location>
        <begin position="246"/>
        <end position="265"/>
    </location>
</feature>
<dbReference type="RefSeq" id="WP_025563763.1">
    <property type="nucleotide sequence ID" value="NZ_JAVDXU010000001.1"/>
</dbReference>
<organism evidence="7 8">
    <name type="scientific">Roseateles saccharophilus</name>
    <name type="common">Pseudomonas saccharophila</name>
    <dbReference type="NCBI Taxonomy" id="304"/>
    <lineage>
        <taxon>Bacteria</taxon>
        <taxon>Pseudomonadati</taxon>
        <taxon>Pseudomonadota</taxon>
        <taxon>Betaproteobacteria</taxon>
        <taxon>Burkholderiales</taxon>
        <taxon>Sphaerotilaceae</taxon>
        <taxon>Roseateles</taxon>
    </lineage>
</organism>
<comment type="subcellular location">
    <subcellularLocation>
        <location evidence="1">Membrane</location>
        <topology evidence="1">Multi-pass membrane protein</topology>
    </subcellularLocation>
</comment>
<evidence type="ECO:0000256" key="5">
    <source>
        <dbReference type="SAM" id="Phobius"/>
    </source>
</evidence>
<feature type="transmembrane region" description="Helical" evidence="5">
    <location>
        <begin position="424"/>
        <end position="443"/>
    </location>
</feature>
<comment type="caution">
    <text evidence="7">The sequence shown here is derived from an EMBL/GenBank/DDBJ whole genome shotgun (WGS) entry which is preliminary data.</text>
</comment>
<keyword evidence="3 5" id="KW-1133">Transmembrane helix</keyword>
<feature type="transmembrane region" description="Helical" evidence="5">
    <location>
        <begin position="129"/>
        <end position="149"/>
    </location>
</feature>
<dbReference type="PROSITE" id="PS50850">
    <property type="entry name" value="MFS"/>
    <property type="match status" value="1"/>
</dbReference>
<keyword evidence="2 5" id="KW-0812">Transmembrane</keyword>
<gene>
    <name evidence="7" type="ORF">J2X20_000336</name>
</gene>
<feature type="transmembrane region" description="Helical" evidence="5">
    <location>
        <begin position="316"/>
        <end position="339"/>
    </location>
</feature>
<feature type="transmembrane region" description="Helical" evidence="5">
    <location>
        <begin position="449"/>
        <end position="469"/>
    </location>
</feature>
<evidence type="ECO:0000313" key="8">
    <source>
        <dbReference type="Proteomes" id="UP001180453"/>
    </source>
</evidence>
<dbReference type="Gene3D" id="1.20.1250.20">
    <property type="entry name" value="MFS general substrate transporter like domains"/>
    <property type="match status" value="1"/>
</dbReference>
<evidence type="ECO:0000256" key="4">
    <source>
        <dbReference type="ARBA" id="ARBA00023136"/>
    </source>
</evidence>
<accession>A0ABU1YFT4</accession>
<feature type="transmembrane region" description="Helical" evidence="5">
    <location>
        <begin position="285"/>
        <end position="310"/>
    </location>
</feature>
<dbReference type="PRINTS" id="PR01036">
    <property type="entry name" value="TCRTETB"/>
</dbReference>
<feature type="domain" description="Major facilitator superfamily (MFS) profile" evidence="6">
    <location>
        <begin position="31"/>
        <end position="473"/>
    </location>
</feature>
<feature type="transmembrane region" description="Helical" evidence="5">
    <location>
        <begin position="97"/>
        <end position="123"/>
    </location>
</feature>
<dbReference type="Gene3D" id="1.20.1720.10">
    <property type="entry name" value="Multidrug resistance protein D"/>
    <property type="match status" value="1"/>
</dbReference>
<evidence type="ECO:0000259" key="6">
    <source>
        <dbReference type="PROSITE" id="PS50850"/>
    </source>
</evidence>
<evidence type="ECO:0000256" key="1">
    <source>
        <dbReference type="ARBA" id="ARBA00004141"/>
    </source>
</evidence>
<protein>
    <submittedName>
        <fullName evidence="7">EmrB/QacA subfamily drug resistance transporter</fullName>
    </submittedName>
</protein>
<feature type="transmembrane region" description="Helical" evidence="5">
    <location>
        <begin position="214"/>
        <end position="234"/>
    </location>
</feature>
<feature type="transmembrane region" description="Helical" evidence="5">
    <location>
        <begin position="183"/>
        <end position="202"/>
    </location>
</feature>
<dbReference type="PANTHER" id="PTHR42718">
    <property type="entry name" value="MAJOR FACILITATOR SUPERFAMILY MULTIDRUG TRANSPORTER MFSC"/>
    <property type="match status" value="1"/>
</dbReference>
<feature type="transmembrane region" description="Helical" evidence="5">
    <location>
        <begin position="67"/>
        <end position="85"/>
    </location>
</feature>
<name>A0ABU1YFT4_ROSSA</name>
<dbReference type="Pfam" id="PF07690">
    <property type="entry name" value="MFS_1"/>
    <property type="match status" value="1"/>
</dbReference>
<feature type="transmembrane region" description="Helical" evidence="5">
    <location>
        <begin position="156"/>
        <end position="177"/>
    </location>
</feature>
<reference evidence="7 8" key="1">
    <citation type="submission" date="2023-07" db="EMBL/GenBank/DDBJ databases">
        <title>Sorghum-associated microbial communities from plants grown in Nebraska, USA.</title>
        <authorList>
            <person name="Schachtman D."/>
        </authorList>
    </citation>
    <scope>NUCLEOTIDE SEQUENCE [LARGE SCALE GENOMIC DNA]</scope>
    <source>
        <strain evidence="7 8">BE314</strain>
    </source>
</reference>
<evidence type="ECO:0000313" key="7">
    <source>
        <dbReference type="EMBL" id="MDR7267707.1"/>
    </source>
</evidence>
<dbReference type="PANTHER" id="PTHR42718:SF42">
    <property type="entry name" value="EXPORT PROTEIN"/>
    <property type="match status" value="1"/>
</dbReference>
<dbReference type="InterPro" id="IPR020846">
    <property type="entry name" value="MFS_dom"/>
</dbReference>
<sequence>MSAPLHPSCDRSIAAAKPEAATASPPHAAWILATTILASSLAFIDGSVVNVGLPAIGRSLDDSRIELAWVLNGYLLPLSALLMIGGAAGDLYGRRRLLVIGTVLFAAASLLCALAPGMAWLVAGRVLQGIGAALLMPNSLAILGASFSGEARGRAIGIWAAVGAAAGAVGPLLGGWLIDVVGWRSIFLINLPIAAAAIALALRYVPNEPEQGRAPLDLAGGLLASAALGAQTWALTRWSAAQHADAMTLAVLGAGLLALGVFVLVERRRGEQAMLPLSLFRSADFVGLSLLTLLLYGALGGLLVLVPYLLIQAHGYSATAAGAALLPLPVVIAISSSAMGKLAARTGSRPPLVIGPLVVAAGCVLALRIEHAGSYWLTVFPALLVISLGMAGAVAPLTTAVLASAQAEHTGVASGFNSAIARTGGLIATALLGGVLALQGAALAASFRWAAVVAAAVAVAASASAFVWVGRGPSKAA</sequence>
<proteinExistence type="predicted"/>
<dbReference type="SUPFAM" id="SSF103473">
    <property type="entry name" value="MFS general substrate transporter"/>
    <property type="match status" value="1"/>
</dbReference>
<feature type="transmembrane region" description="Helical" evidence="5">
    <location>
        <begin position="375"/>
        <end position="403"/>
    </location>
</feature>
<dbReference type="EMBL" id="JAVDXU010000001">
    <property type="protein sequence ID" value="MDR7267707.1"/>
    <property type="molecule type" value="Genomic_DNA"/>
</dbReference>
<dbReference type="Proteomes" id="UP001180453">
    <property type="component" value="Unassembled WGS sequence"/>
</dbReference>
<dbReference type="CDD" id="cd17321">
    <property type="entry name" value="MFS_MMR_MDR_like"/>
    <property type="match status" value="1"/>
</dbReference>
<feature type="transmembrane region" description="Helical" evidence="5">
    <location>
        <begin position="351"/>
        <end position="369"/>
    </location>
</feature>
<dbReference type="InterPro" id="IPR011701">
    <property type="entry name" value="MFS"/>
</dbReference>
<evidence type="ECO:0000256" key="3">
    <source>
        <dbReference type="ARBA" id="ARBA00022989"/>
    </source>
</evidence>
<keyword evidence="4 5" id="KW-0472">Membrane</keyword>
<dbReference type="InterPro" id="IPR036259">
    <property type="entry name" value="MFS_trans_sf"/>
</dbReference>
<keyword evidence="8" id="KW-1185">Reference proteome</keyword>